<comment type="caution">
    <text evidence="2">The sequence shown here is derived from an EMBL/GenBank/DDBJ whole genome shotgun (WGS) entry which is preliminary data.</text>
</comment>
<organism evidence="2 3">
    <name type="scientific">Paenibacillus dendrobii</name>
    <dbReference type="NCBI Taxonomy" id="2691084"/>
    <lineage>
        <taxon>Bacteria</taxon>
        <taxon>Bacillati</taxon>
        <taxon>Bacillota</taxon>
        <taxon>Bacilli</taxon>
        <taxon>Bacillales</taxon>
        <taxon>Paenibacillaceae</taxon>
        <taxon>Paenibacillus</taxon>
    </lineage>
</organism>
<gene>
    <name evidence="2" type="ORF">GRF59_27725</name>
</gene>
<dbReference type="GO" id="GO:0005737">
    <property type="term" value="C:cytoplasm"/>
    <property type="evidence" value="ECO:0007669"/>
    <property type="project" value="TreeGrafter"/>
</dbReference>
<dbReference type="Pfam" id="PF00149">
    <property type="entry name" value="Metallophos"/>
    <property type="match status" value="1"/>
</dbReference>
<evidence type="ECO:0000259" key="1">
    <source>
        <dbReference type="Pfam" id="PF00149"/>
    </source>
</evidence>
<dbReference type="CDD" id="cd07383">
    <property type="entry name" value="MPP_Dcr2"/>
    <property type="match status" value="1"/>
</dbReference>
<name>A0A7X3LIW0_9BACL</name>
<dbReference type="AlphaFoldDB" id="A0A7X3LIW0"/>
<dbReference type="InterPro" id="IPR011230">
    <property type="entry name" value="PAP14/16/28/29"/>
</dbReference>
<dbReference type="Proteomes" id="UP000460318">
    <property type="component" value="Unassembled WGS sequence"/>
</dbReference>
<evidence type="ECO:0000313" key="3">
    <source>
        <dbReference type="Proteomes" id="UP000460318"/>
    </source>
</evidence>
<dbReference type="InterPro" id="IPR004843">
    <property type="entry name" value="Calcineurin-like_PHP"/>
</dbReference>
<feature type="domain" description="Calcineurin-like phosphoesterase" evidence="1">
    <location>
        <begin position="14"/>
        <end position="250"/>
    </location>
</feature>
<keyword evidence="3" id="KW-1185">Reference proteome</keyword>
<dbReference type="InterPro" id="IPR029052">
    <property type="entry name" value="Metallo-depent_PP-like"/>
</dbReference>
<dbReference type="Gene3D" id="3.60.21.10">
    <property type="match status" value="1"/>
</dbReference>
<sequence length="319" mass="35817">MSRKLTFREDGTFTIVQFTDLHWKNGEPEDDRTRALMERTLDAEKPDMVVFTGDVIYTGEVSPGYSECENPVQAFKDAVATVENRGIPWAVVFGNHDTENRITREELMQVALSLPHTVAESGPKEITGEGNFTVELVDAEGNPAANLYFLDSGNLSPLEHVPYYNWVRRNQIDWLVSESARLNPAKQAGKLPALTFFHIPVPEYQEVWDTQTCYGNKYEPVCCAPVNSGLFTALLEMGDVVGTFCGHDHVNDYYGELHGIRLCYGRATGYNTYGREGFMRGARIIRLKAGEADFTTWLRLEDGSVVTEQPVHHPGDDEN</sequence>
<proteinExistence type="predicted"/>
<dbReference type="EMBL" id="WUBI01000007">
    <property type="protein sequence ID" value="MWV47391.1"/>
    <property type="molecule type" value="Genomic_DNA"/>
</dbReference>
<dbReference type="RefSeq" id="WP_160500983.1">
    <property type="nucleotide sequence ID" value="NZ_WUBI01000007.1"/>
</dbReference>
<dbReference type="SUPFAM" id="SSF56300">
    <property type="entry name" value="Metallo-dependent phosphatases"/>
    <property type="match status" value="1"/>
</dbReference>
<reference evidence="2 3" key="1">
    <citation type="submission" date="2019-12" db="EMBL/GenBank/DDBJ databases">
        <title>Paenibacillus sp. nov., an endophytic bacterium isolated from the stem of Dendrobium.</title>
        <authorList>
            <person name="Zhao R."/>
        </authorList>
    </citation>
    <scope>NUCLEOTIDE SEQUENCE [LARGE SCALE GENOMIC DNA]</scope>
    <source>
        <strain evidence="2 3">HJL G12</strain>
    </source>
</reference>
<dbReference type="GO" id="GO:0016788">
    <property type="term" value="F:hydrolase activity, acting on ester bonds"/>
    <property type="evidence" value="ECO:0007669"/>
    <property type="project" value="TreeGrafter"/>
</dbReference>
<evidence type="ECO:0000313" key="2">
    <source>
        <dbReference type="EMBL" id="MWV47391.1"/>
    </source>
</evidence>
<dbReference type="PIRSF" id="PIRSF030250">
    <property type="entry name" value="Ptase_At2g46880"/>
    <property type="match status" value="1"/>
</dbReference>
<dbReference type="PANTHER" id="PTHR32440:SF0">
    <property type="entry name" value="PHOSPHATASE DCR2-RELATED"/>
    <property type="match status" value="1"/>
</dbReference>
<accession>A0A7X3LIW0</accession>
<dbReference type="PANTHER" id="PTHR32440">
    <property type="entry name" value="PHOSPHATASE DCR2-RELATED-RELATED"/>
    <property type="match status" value="1"/>
</dbReference>
<protein>
    <submittedName>
        <fullName evidence="2">Metallophosphoesterase</fullName>
    </submittedName>
</protein>